<organism evidence="3 4">
    <name type="scientific">Cercopithifilaria johnstoni</name>
    <dbReference type="NCBI Taxonomy" id="2874296"/>
    <lineage>
        <taxon>Eukaryota</taxon>
        <taxon>Metazoa</taxon>
        <taxon>Ecdysozoa</taxon>
        <taxon>Nematoda</taxon>
        <taxon>Chromadorea</taxon>
        <taxon>Rhabditida</taxon>
        <taxon>Spirurina</taxon>
        <taxon>Spiruromorpha</taxon>
        <taxon>Filarioidea</taxon>
        <taxon>Onchocercidae</taxon>
        <taxon>Cercopithifilaria</taxon>
    </lineage>
</organism>
<accession>A0A8J2LTJ0</accession>
<feature type="region of interest" description="Disordered" evidence="1">
    <location>
        <begin position="404"/>
        <end position="467"/>
    </location>
</feature>
<sequence>MAESENMPITTNIVSNSQGSSKKLSRKIAKVKPEEVSTPTHFEHLVHIEDVQSNANNFVVRELSHDPIIRNIFNMIEKNIADADRNSITVATPTDNITKLCLEPIKKNRKSSPENVAVYTHNIETYDNFNNLSIPSCTTDEKQSVQKRNNLKLSLKCSRKGSDDEKRQSIPYTLASNFREDDDQKSTKNFLMLSKHPTKSISSSGSTETTSFVAPLTPTFQYPNPKKQEAAYDALISRNTEEVISESLLQNQEASESVNSMTTDTNSFETKLIDFNDQMEIREALKQLDDALDEQIPIETFQTLNSKNSIMKTVEGKAESTKSDDKKKSVKQLVEMLDSKKLQFKINQDSNFISNSESNTETKTSLYVSDSETVSKPSLIGINIFGLNNEKSIAEIIAEKRNYKNHSIPKHPPKSPKPVLKKPLPIPKSNTSDEEEQQKLFYPSSSSSSSLSTQAVHPSEKTIFDNRRENMNVTVDKKPKIQSKHQKISNSEMLPTIIKVDGSESSANFQPTVANLVTSAASTITDDTRKEDSSQQYLSEKQNIAVNHIYENLNQNGNEKYLETSFDGPIAMTTASESKSGTTKNLVYICDNDNITSGKKDASHIFHHHHRQQQQQQHRENFVTNKEKHFIDNISTIIPVSSYDPCNYVRNVKWRNDSTKPANFVSLENGRNSEPIPLQQTCFKRNSCDSVSDKRVQPRTSMYDTSNNNESNDIAMKCGPNIVQQHPSSSTARISARPKPAPRQIDYMKRTTVIVDMPEIENRNSEKELKRPVPIPRQSKLKIALNDDLLKRGSYIVTKTQHGIINNPESTITIAKTMNKADEEENDRGEWMLRL</sequence>
<evidence type="ECO:0000313" key="3">
    <source>
        <dbReference type="EMBL" id="CAG9529576.1"/>
    </source>
</evidence>
<feature type="compositionally biased region" description="Polar residues" evidence="1">
    <location>
        <begin position="7"/>
        <end position="22"/>
    </location>
</feature>
<keyword evidence="4" id="KW-1185">Reference proteome</keyword>
<gene>
    <name evidence="3" type="ORF">CJOHNSTONI_LOCUS143</name>
</gene>
<evidence type="ECO:0000256" key="1">
    <source>
        <dbReference type="SAM" id="MobiDB-lite"/>
    </source>
</evidence>
<evidence type="ECO:0000259" key="2">
    <source>
        <dbReference type="PROSITE" id="PS50108"/>
    </source>
</evidence>
<name>A0A8J2LTJ0_9BILA</name>
<feature type="compositionally biased region" description="Basic residues" evidence="1">
    <location>
        <begin position="404"/>
        <end position="414"/>
    </location>
</feature>
<feature type="region of interest" description="Disordered" evidence="1">
    <location>
        <begin position="1"/>
        <end position="22"/>
    </location>
</feature>
<comment type="caution">
    <text evidence="3">The sequence shown here is derived from an EMBL/GenBank/DDBJ whole genome shotgun (WGS) entry which is preliminary data.</text>
</comment>
<dbReference type="AlphaFoldDB" id="A0A8J2LTJ0"/>
<dbReference type="PROSITE" id="PS50108">
    <property type="entry name" value="CRIB"/>
    <property type="match status" value="1"/>
</dbReference>
<dbReference type="OrthoDB" id="5865062at2759"/>
<dbReference type="InterPro" id="IPR000095">
    <property type="entry name" value="CRIB_dom"/>
</dbReference>
<feature type="compositionally biased region" description="Polar residues" evidence="1">
    <location>
        <begin position="698"/>
        <end position="711"/>
    </location>
</feature>
<evidence type="ECO:0000313" key="4">
    <source>
        <dbReference type="Proteomes" id="UP000746747"/>
    </source>
</evidence>
<proteinExistence type="predicted"/>
<feature type="compositionally biased region" description="Basic and acidic residues" evidence="1">
    <location>
        <begin position="458"/>
        <end position="467"/>
    </location>
</feature>
<dbReference type="EMBL" id="CAKAEH010000031">
    <property type="protein sequence ID" value="CAG9529576.1"/>
    <property type="molecule type" value="Genomic_DNA"/>
</dbReference>
<reference evidence="3" key="1">
    <citation type="submission" date="2021-09" db="EMBL/GenBank/DDBJ databases">
        <authorList>
            <consortium name="Pathogen Informatics"/>
        </authorList>
    </citation>
    <scope>NUCLEOTIDE SEQUENCE</scope>
</reference>
<feature type="region of interest" description="Disordered" evidence="1">
    <location>
        <begin position="689"/>
        <end position="711"/>
    </location>
</feature>
<feature type="region of interest" description="Disordered" evidence="1">
    <location>
        <begin position="158"/>
        <end position="178"/>
    </location>
</feature>
<protein>
    <recommendedName>
        <fullName evidence="2">CRIB domain-containing protein</fullName>
    </recommendedName>
</protein>
<feature type="domain" description="CRIB" evidence="2">
    <location>
        <begin position="36"/>
        <end position="49"/>
    </location>
</feature>
<dbReference type="Proteomes" id="UP000746747">
    <property type="component" value="Unassembled WGS sequence"/>
</dbReference>